<evidence type="ECO:0000313" key="1">
    <source>
        <dbReference type="EMBL" id="GHH49417.1"/>
    </source>
</evidence>
<reference evidence="1" key="1">
    <citation type="journal article" date="2014" name="Int. J. Syst. Evol. Microbiol.">
        <title>Complete genome sequence of Corynebacterium casei LMG S-19264T (=DSM 44701T), isolated from a smear-ripened cheese.</title>
        <authorList>
            <consortium name="US DOE Joint Genome Institute (JGI-PGF)"/>
            <person name="Walter F."/>
            <person name="Albersmeier A."/>
            <person name="Kalinowski J."/>
            <person name="Ruckert C."/>
        </authorList>
    </citation>
    <scope>NUCLEOTIDE SEQUENCE</scope>
    <source>
        <strain evidence="1">JCM 13306</strain>
    </source>
</reference>
<dbReference type="InterPro" id="IPR014347">
    <property type="entry name" value="Tautomerase/MIF_sf"/>
</dbReference>
<dbReference type="Pfam" id="PF14552">
    <property type="entry name" value="Tautomerase_2"/>
    <property type="match status" value="1"/>
</dbReference>
<proteinExistence type="predicted"/>
<organism evidence="1 2">
    <name type="scientific">Xanthomonas boreopolis</name>
    <dbReference type="NCBI Taxonomy" id="86183"/>
    <lineage>
        <taxon>Bacteria</taxon>
        <taxon>Pseudomonadati</taxon>
        <taxon>Pseudomonadota</taxon>
        <taxon>Gammaproteobacteria</taxon>
        <taxon>Lysobacterales</taxon>
        <taxon>Lysobacteraceae</taxon>
        <taxon>Xanthomonas</taxon>
    </lineage>
</organism>
<protein>
    <submittedName>
        <fullName evidence="1">Tautomerase YolI</fullName>
    </submittedName>
</protein>
<dbReference type="PANTHER" id="PTHR38460:SF1">
    <property type="entry name" value="TAUTOMERASE YOLI-RELATED"/>
    <property type="match status" value="1"/>
</dbReference>
<dbReference type="InterPro" id="IPR037479">
    <property type="entry name" value="Tauto_MSAD"/>
</dbReference>
<dbReference type="AlphaFoldDB" id="A0A919KH51"/>
<accession>A0A919KH51</accession>
<dbReference type="Gene3D" id="3.30.429.10">
    <property type="entry name" value="Macrophage Migration Inhibitory Factor"/>
    <property type="match status" value="1"/>
</dbReference>
<gene>
    <name evidence="1" type="primary">yolI</name>
    <name evidence="1" type="ORF">GCM10009090_08740</name>
</gene>
<dbReference type="PANTHER" id="PTHR38460">
    <property type="entry name" value="TAUTOMERASE YOLI-RELATED"/>
    <property type="match status" value="1"/>
</dbReference>
<keyword evidence="2" id="KW-1185">Reference proteome</keyword>
<sequence>MAGRFLSAPPIPTEETAMPLLDIHVVKGRTPQQTSVLLQAIHEAMVAAFEVPVRDRYQILHEHEAGHLVMEDTGLGFDRTDRRVLIHMTTRPRSRGMKERFYALLVENLGERCGVAAGDVMVSCIENTDADWSFGLGKAQFLTGEL</sequence>
<dbReference type="SUPFAM" id="SSF55331">
    <property type="entry name" value="Tautomerase/MIF"/>
    <property type="match status" value="1"/>
</dbReference>
<dbReference type="Proteomes" id="UP000623958">
    <property type="component" value="Unassembled WGS sequence"/>
</dbReference>
<comment type="caution">
    <text evidence="1">The sequence shown here is derived from an EMBL/GenBank/DDBJ whole genome shotgun (WGS) entry which is preliminary data.</text>
</comment>
<name>A0A919KH51_9XANT</name>
<dbReference type="EMBL" id="BNBA01000005">
    <property type="protein sequence ID" value="GHH49417.1"/>
    <property type="molecule type" value="Genomic_DNA"/>
</dbReference>
<evidence type="ECO:0000313" key="2">
    <source>
        <dbReference type="Proteomes" id="UP000623958"/>
    </source>
</evidence>
<reference evidence="1" key="2">
    <citation type="submission" date="2020-09" db="EMBL/GenBank/DDBJ databases">
        <authorList>
            <person name="Sun Q."/>
            <person name="Ohkuma M."/>
        </authorList>
    </citation>
    <scope>NUCLEOTIDE SEQUENCE</scope>
    <source>
        <strain evidence="1">JCM 13306</strain>
    </source>
</reference>